<feature type="transmembrane region" description="Helical" evidence="1">
    <location>
        <begin position="394"/>
        <end position="416"/>
    </location>
</feature>
<keyword evidence="3" id="KW-1185">Reference proteome</keyword>
<dbReference type="SUPFAM" id="SSF111331">
    <property type="entry name" value="NAD kinase/diacylglycerol kinase-like"/>
    <property type="match status" value="1"/>
</dbReference>
<dbReference type="EMBL" id="PKUR01000001">
    <property type="protein sequence ID" value="PLW87459.1"/>
    <property type="molecule type" value="Genomic_DNA"/>
</dbReference>
<dbReference type="PANTHER" id="PTHR20992">
    <property type="entry name" value="AT15442P-RELATED"/>
    <property type="match status" value="1"/>
</dbReference>
<evidence type="ECO:0000313" key="3">
    <source>
        <dbReference type="Proteomes" id="UP000235162"/>
    </source>
</evidence>
<comment type="caution">
    <text evidence="2">The sequence shown here is derived from an EMBL/GenBank/DDBJ whole genome shotgun (WGS) entry which is preliminary data.</text>
</comment>
<dbReference type="KEGG" id="hja:BST95_15810"/>
<dbReference type="RefSeq" id="WP_084200481.1">
    <property type="nucleotide sequence ID" value="NZ_BMYL01000001.1"/>
</dbReference>
<keyword evidence="1" id="KW-0812">Transmembrane</keyword>
<feature type="transmembrane region" description="Helical" evidence="1">
    <location>
        <begin position="523"/>
        <end position="545"/>
    </location>
</feature>
<dbReference type="Proteomes" id="UP000235162">
    <property type="component" value="Unassembled WGS sequence"/>
</dbReference>
<organism evidence="2 3">
    <name type="scientific">Halioglobus japonicus</name>
    <dbReference type="NCBI Taxonomy" id="930805"/>
    <lineage>
        <taxon>Bacteria</taxon>
        <taxon>Pseudomonadati</taxon>
        <taxon>Pseudomonadota</taxon>
        <taxon>Gammaproteobacteria</taxon>
        <taxon>Cellvibrionales</taxon>
        <taxon>Halieaceae</taxon>
        <taxon>Halioglobus</taxon>
    </lineage>
</organism>
<evidence type="ECO:0000256" key="1">
    <source>
        <dbReference type="SAM" id="Phobius"/>
    </source>
</evidence>
<evidence type="ECO:0000313" key="2">
    <source>
        <dbReference type="EMBL" id="PLW87459.1"/>
    </source>
</evidence>
<dbReference type="PANTHER" id="PTHR20992:SF9">
    <property type="entry name" value="AT15442P-RELATED"/>
    <property type="match status" value="1"/>
</dbReference>
<protein>
    <submittedName>
        <fullName evidence="2">TIGR00341 family protein</fullName>
    </submittedName>
</protein>
<dbReference type="InterPro" id="IPR005240">
    <property type="entry name" value="DUF389"/>
</dbReference>
<feature type="transmembrane region" description="Helical" evidence="1">
    <location>
        <begin position="486"/>
        <end position="511"/>
    </location>
</feature>
<feature type="transmembrane region" description="Helical" evidence="1">
    <location>
        <begin position="460"/>
        <end position="480"/>
    </location>
</feature>
<feature type="transmembrane region" description="Helical" evidence="1">
    <location>
        <begin position="428"/>
        <end position="448"/>
    </location>
</feature>
<dbReference type="NCBIfam" id="TIGR00341">
    <property type="entry name" value="TIGR00341 family protein"/>
    <property type="match status" value="1"/>
</dbReference>
<reference evidence="2 3" key="1">
    <citation type="submission" date="2018-01" db="EMBL/GenBank/DDBJ databases">
        <title>The draft genome sequence of Halioglobus japonicus S1-36.</title>
        <authorList>
            <person name="Du Z.-J."/>
            <person name="Shi M.-J."/>
        </authorList>
    </citation>
    <scope>NUCLEOTIDE SEQUENCE [LARGE SCALE GENOMIC DNA]</scope>
    <source>
        <strain evidence="2 3">S1-36</strain>
    </source>
</reference>
<dbReference type="AlphaFoldDB" id="A0AAP8MGW9"/>
<sequence length="621" mass="66938">MVDAGYLIHDSSLDERAQTWGEGLQFVPWAEREALPQDAIVLLWLGDEQIRDLAPLVMERNWAVGVLPHPDAHEACVTLGVKGDMATLVEHYRNCEPVQADALTCNGELVFSSVVIGRVLSLRPWDINSQHTATSFFRGALKGLGQLTLKPFRITTAKEQEINLAALGLVAVSQTRSSMVGRRFEDGAGASDGRASLLALAPRSILSYLWFMLRLALPGKVQFSRLPGYLGLIQSKSLHLDAPEGTEYLLDGKPVHGNDLELCVHEKSLRVLPGPAMRPREEPSGNSSREVLRINHVPVDDAARAMQGKQLPMFNHASESEYRELFTSLRENATASSSFQVLMVLSVMLALTGLYANSAPVIIGAMILAPLMAPIISLAMGLARSEATLIRGSLRTLAIGVAWGLGCAILLAWVMPFDIATAEMQARMSPTLLDLMIAVISGIAGAYAHAKEEIAKSLAGVAIAVALVPPLSVAGIGLGWGDWNMASGALLLLTTNLVGIAVAASVTFLVLGFAPFERARKGLAASLFLVAVISVPLYVAFAHLVERSSLEERVPVGELQLLGRKVHVVRDRVNLGDPPVIAVVVSSREPLDSEHIDALKEIVSRSVGQEIELEAQLHIRR</sequence>
<keyword evidence="1" id="KW-1133">Transmembrane helix</keyword>
<feature type="transmembrane region" description="Helical" evidence="1">
    <location>
        <begin position="362"/>
        <end position="382"/>
    </location>
</feature>
<accession>A0AAP8MGW9</accession>
<keyword evidence="1" id="KW-0472">Membrane</keyword>
<dbReference type="Gene3D" id="2.60.200.40">
    <property type="match status" value="1"/>
</dbReference>
<name>A0AAP8MGW9_9GAMM</name>
<dbReference type="Pfam" id="PF04087">
    <property type="entry name" value="DUF389"/>
    <property type="match status" value="1"/>
</dbReference>
<gene>
    <name evidence="2" type="ORF">C0029_02390</name>
</gene>
<proteinExistence type="predicted"/>
<dbReference type="InterPro" id="IPR016064">
    <property type="entry name" value="NAD/diacylglycerol_kinase_sf"/>
</dbReference>